<dbReference type="InterPro" id="IPR004101">
    <property type="entry name" value="Mur_ligase_C"/>
</dbReference>
<dbReference type="GO" id="GO:0071555">
    <property type="term" value="P:cell wall organization"/>
    <property type="evidence" value="ECO:0007669"/>
    <property type="project" value="UniProtKB-KW"/>
</dbReference>
<comment type="similarity">
    <text evidence="10">Belongs to the MurCDEF family. MurF subfamily.</text>
</comment>
<keyword evidence="6 10" id="KW-0133">Cell shape</keyword>
<keyword evidence="2 10" id="KW-0436">Ligase</keyword>
<keyword evidence="7 10" id="KW-0573">Peptidoglycan synthesis</keyword>
<evidence type="ECO:0000259" key="12">
    <source>
        <dbReference type="Pfam" id="PF01225"/>
    </source>
</evidence>
<evidence type="ECO:0000256" key="3">
    <source>
        <dbReference type="ARBA" id="ARBA00022618"/>
    </source>
</evidence>
<dbReference type="EMBL" id="HG966617">
    <property type="protein sequence ID" value="CDO58683.1"/>
    <property type="molecule type" value="Genomic_DNA"/>
</dbReference>
<evidence type="ECO:0000256" key="1">
    <source>
        <dbReference type="ARBA" id="ARBA00022490"/>
    </source>
</evidence>
<dbReference type="Gene3D" id="3.40.1190.10">
    <property type="entry name" value="Mur-like, catalytic domain"/>
    <property type="match status" value="1"/>
</dbReference>
<dbReference type="Gene3D" id="3.40.1390.10">
    <property type="entry name" value="MurE/MurF, N-terminal domain"/>
    <property type="match status" value="1"/>
</dbReference>
<comment type="caution">
    <text evidence="10">Lacks conserved residue(s) required for the propagation of feature annotation.</text>
</comment>
<evidence type="ECO:0000259" key="14">
    <source>
        <dbReference type="Pfam" id="PF08245"/>
    </source>
</evidence>
<comment type="catalytic activity">
    <reaction evidence="10 11">
        <text>D-alanyl-D-alanine + UDP-N-acetyl-alpha-D-muramoyl-L-alanyl-gamma-D-glutamyl-meso-2,6-diaminopimelate + ATP = UDP-N-acetyl-alpha-D-muramoyl-L-alanyl-gamma-D-glutamyl-meso-2,6-diaminopimeloyl-D-alanyl-D-alanine + ADP + phosphate + H(+)</text>
        <dbReference type="Rhea" id="RHEA:28374"/>
        <dbReference type="ChEBI" id="CHEBI:15378"/>
        <dbReference type="ChEBI" id="CHEBI:30616"/>
        <dbReference type="ChEBI" id="CHEBI:43474"/>
        <dbReference type="ChEBI" id="CHEBI:57822"/>
        <dbReference type="ChEBI" id="CHEBI:61386"/>
        <dbReference type="ChEBI" id="CHEBI:83905"/>
        <dbReference type="ChEBI" id="CHEBI:456216"/>
        <dbReference type="EC" id="6.3.2.10"/>
    </reaction>
</comment>
<dbReference type="PANTHER" id="PTHR43024">
    <property type="entry name" value="UDP-N-ACETYLMURAMOYL-TRIPEPTIDE--D-ALANYL-D-ALANINE LIGASE"/>
    <property type="match status" value="1"/>
</dbReference>
<evidence type="ECO:0000256" key="5">
    <source>
        <dbReference type="ARBA" id="ARBA00022840"/>
    </source>
</evidence>
<comment type="pathway">
    <text evidence="10 11">Cell wall biogenesis; peptidoglycan biosynthesis.</text>
</comment>
<dbReference type="AlphaFoldDB" id="X5M6L9"/>
<sequence>MTSKPATPLWTAQDAATAMGAPLLGNADWQAHGISMDTRTLQPGDLFFALLGDGNDGHDYVAQALDKGAACAVISRPVDGLKPDAPLVQVEDTLKALENLGLAARARSSARICAVTGSVGKTGTKEGLLHILSGQGRTHASVASYNNHIGVPITLARMPADAQFGIFEIGMNHANEISPLVKMVRPEAVIITTVEAVHIENFGSVEEIADAKAEIFDGLQAGGTAILNQDNPHFDRLRSRALACGAGKIIAFGKAELADARVTRMSLQSDASYVTASICDHEMTYKLGVPGEHIVMNSLAMLACVHELGADLALAGLALGKLLPPEGRGSRIEIDVPRGSFLIIDESYNANPTSMSAVMQALGNTPPGPRGRRIAVVGDMLELGDQGPADHAGLKEPIAENDVDLVFACGPLMENLWDVLPTGVRGAYADTSAELAPRVADEIAPGDVVMIKGSLGSRMAVVLNALKDLGPETQSNKNTKEELV</sequence>
<keyword evidence="9 10" id="KW-0961">Cell wall biogenesis/degradation</keyword>
<dbReference type="SUPFAM" id="SSF53244">
    <property type="entry name" value="MurD-like peptide ligases, peptide-binding domain"/>
    <property type="match status" value="1"/>
</dbReference>
<dbReference type="UniPathway" id="UPA00219"/>
<dbReference type="InterPro" id="IPR036615">
    <property type="entry name" value="Mur_ligase_C_dom_sf"/>
</dbReference>
<dbReference type="GO" id="GO:0047480">
    <property type="term" value="F:UDP-N-acetylmuramoyl-tripeptide-D-alanyl-D-alanine ligase activity"/>
    <property type="evidence" value="ECO:0007669"/>
    <property type="project" value="UniProtKB-UniRule"/>
</dbReference>
<name>X5M6L9_9HYPH</name>
<dbReference type="InterPro" id="IPR036565">
    <property type="entry name" value="Mur-like_cat_sf"/>
</dbReference>
<dbReference type="InterPro" id="IPR013221">
    <property type="entry name" value="Mur_ligase_cen"/>
</dbReference>
<evidence type="ECO:0000256" key="11">
    <source>
        <dbReference type="RuleBase" id="RU004136"/>
    </source>
</evidence>
<dbReference type="GO" id="GO:0051301">
    <property type="term" value="P:cell division"/>
    <property type="evidence" value="ECO:0007669"/>
    <property type="project" value="UniProtKB-KW"/>
</dbReference>
<evidence type="ECO:0000256" key="10">
    <source>
        <dbReference type="HAMAP-Rule" id="MF_02019"/>
    </source>
</evidence>
<gene>
    <name evidence="10" type="primary">murF</name>
    <name evidence="15" type="ORF">BN1012_Phect469</name>
</gene>
<keyword evidence="16" id="KW-1185">Reference proteome</keyword>
<comment type="subcellular location">
    <subcellularLocation>
        <location evidence="10 11">Cytoplasm</location>
    </subcellularLocation>
</comment>
<dbReference type="OrthoDB" id="9801978at2"/>
<organism evidence="15 16">
    <name type="scientific">Candidatus Phaeomarinibacter ectocarpi</name>
    <dbReference type="NCBI Taxonomy" id="1458461"/>
    <lineage>
        <taxon>Bacteria</taxon>
        <taxon>Pseudomonadati</taxon>
        <taxon>Pseudomonadota</taxon>
        <taxon>Alphaproteobacteria</taxon>
        <taxon>Hyphomicrobiales</taxon>
        <taxon>Parvibaculaceae</taxon>
        <taxon>Candidatus Phaeomarinibacter</taxon>
    </lineage>
</organism>
<dbReference type="InterPro" id="IPR051046">
    <property type="entry name" value="MurCDEF_CellWall_CoF430Synth"/>
</dbReference>
<dbReference type="NCBIfam" id="TIGR01143">
    <property type="entry name" value="murF"/>
    <property type="match status" value="1"/>
</dbReference>
<evidence type="ECO:0000256" key="2">
    <source>
        <dbReference type="ARBA" id="ARBA00022598"/>
    </source>
</evidence>
<feature type="domain" description="Mur ligase N-terminal catalytic" evidence="12">
    <location>
        <begin position="31"/>
        <end position="100"/>
    </location>
</feature>
<dbReference type="Pfam" id="PF01225">
    <property type="entry name" value="Mur_ligase"/>
    <property type="match status" value="1"/>
</dbReference>
<dbReference type="STRING" id="1458461.BN1012_Phect469"/>
<keyword evidence="3 10" id="KW-0132">Cell division</keyword>
<dbReference type="GO" id="GO:0008360">
    <property type="term" value="P:regulation of cell shape"/>
    <property type="evidence" value="ECO:0007669"/>
    <property type="project" value="UniProtKB-KW"/>
</dbReference>
<keyword evidence="4 10" id="KW-0547">Nucleotide-binding</keyword>
<dbReference type="RefSeq" id="WP_052535073.1">
    <property type="nucleotide sequence ID" value="NZ_HG966617.1"/>
</dbReference>
<dbReference type="InterPro" id="IPR000713">
    <property type="entry name" value="Mur_ligase_N"/>
</dbReference>
<evidence type="ECO:0000256" key="9">
    <source>
        <dbReference type="ARBA" id="ARBA00023316"/>
    </source>
</evidence>
<reference evidence="15 16" key="1">
    <citation type="journal article" date="2014" name="Front. Genet.">
        <title>Genome and metabolic network of "Candidatus Phaeomarinobacter ectocarpi" Ec32, a new candidate genus of Alphaproteobacteria frequently associated with brown algae.</title>
        <authorList>
            <person name="Dittami S.M."/>
            <person name="Barbeyron T."/>
            <person name="Boyen C."/>
            <person name="Cambefort J."/>
            <person name="Collet G."/>
            <person name="Delage L."/>
            <person name="Gobet A."/>
            <person name="Groisillier A."/>
            <person name="Leblanc C."/>
            <person name="Michel G."/>
            <person name="Scornet D."/>
            <person name="Siegel A."/>
            <person name="Tapia J.E."/>
            <person name="Tonon T."/>
        </authorList>
    </citation>
    <scope>NUCLEOTIDE SEQUENCE [LARGE SCALE GENOMIC DNA]</scope>
    <source>
        <strain evidence="15 16">Ec32</strain>
    </source>
</reference>
<dbReference type="InterPro" id="IPR035911">
    <property type="entry name" value="MurE/MurF_N"/>
</dbReference>
<comment type="function">
    <text evidence="10 11">Involved in cell wall formation. Catalyzes the final step in the synthesis of UDP-N-acetylmuramoyl-pentapeptide, the precursor of murein.</text>
</comment>
<evidence type="ECO:0000256" key="8">
    <source>
        <dbReference type="ARBA" id="ARBA00023306"/>
    </source>
</evidence>
<dbReference type="GO" id="GO:0005524">
    <property type="term" value="F:ATP binding"/>
    <property type="evidence" value="ECO:0007669"/>
    <property type="project" value="UniProtKB-UniRule"/>
</dbReference>
<dbReference type="SUPFAM" id="SSF63418">
    <property type="entry name" value="MurE/MurF N-terminal domain"/>
    <property type="match status" value="1"/>
</dbReference>
<evidence type="ECO:0000313" key="15">
    <source>
        <dbReference type="EMBL" id="CDO58683.1"/>
    </source>
</evidence>
<evidence type="ECO:0000256" key="7">
    <source>
        <dbReference type="ARBA" id="ARBA00022984"/>
    </source>
</evidence>
<keyword evidence="5 10" id="KW-0067">ATP-binding</keyword>
<dbReference type="GO" id="GO:0005737">
    <property type="term" value="C:cytoplasm"/>
    <property type="evidence" value="ECO:0007669"/>
    <property type="project" value="UniProtKB-SubCell"/>
</dbReference>
<dbReference type="PATRIC" id="fig|1458461.3.peg.468"/>
<feature type="domain" description="Mur ligase C-terminal" evidence="13">
    <location>
        <begin position="340"/>
        <end position="454"/>
    </location>
</feature>
<proteinExistence type="inferred from homology"/>
<keyword evidence="8 10" id="KW-0131">Cell cycle</keyword>
<dbReference type="GO" id="GO:0008766">
    <property type="term" value="F:UDP-N-acetylmuramoylalanyl-D-glutamyl-2,6-diaminopimelate-D-alanyl-D-alanine ligase activity"/>
    <property type="evidence" value="ECO:0007669"/>
    <property type="project" value="RHEA"/>
</dbReference>
<keyword evidence="1 10" id="KW-0963">Cytoplasm</keyword>
<evidence type="ECO:0000259" key="13">
    <source>
        <dbReference type="Pfam" id="PF02875"/>
    </source>
</evidence>
<dbReference type="SUPFAM" id="SSF53623">
    <property type="entry name" value="MurD-like peptide ligases, catalytic domain"/>
    <property type="match status" value="1"/>
</dbReference>
<dbReference type="NCBIfam" id="NF010693">
    <property type="entry name" value="PRK14093.1"/>
    <property type="match status" value="1"/>
</dbReference>
<dbReference type="GO" id="GO:0009252">
    <property type="term" value="P:peptidoglycan biosynthetic process"/>
    <property type="evidence" value="ECO:0007669"/>
    <property type="project" value="UniProtKB-UniRule"/>
</dbReference>
<protein>
    <recommendedName>
        <fullName evidence="10 11">UDP-N-acetylmuramoyl-tripeptide--D-alanyl-D-alanine ligase</fullName>
        <ecNumber evidence="10 11">6.3.2.10</ecNumber>
    </recommendedName>
    <alternativeName>
        <fullName evidence="10">D-alanyl-D-alanine-adding enzyme</fullName>
    </alternativeName>
</protein>
<dbReference type="Proteomes" id="UP000032160">
    <property type="component" value="Chromosome I"/>
</dbReference>
<feature type="domain" description="Mur ligase central" evidence="14">
    <location>
        <begin position="115"/>
        <end position="304"/>
    </location>
</feature>
<accession>X5M6L9</accession>
<evidence type="ECO:0000313" key="16">
    <source>
        <dbReference type="Proteomes" id="UP000032160"/>
    </source>
</evidence>
<dbReference type="PANTHER" id="PTHR43024:SF1">
    <property type="entry name" value="UDP-N-ACETYLMURAMOYL-TRIPEPTIDE--D-ALANYL-D-ALANINE LIGASE"/>
    <property type="match status" value="1"/>
</dbReference>
<dbReference type="Pfam" id="PF02875">
    <property type="entry name" value="Mur_ligase_C"/>
    <property type="match status" value="1"/>
</dbReference>
<evidence type="ECO:0000256" key="4">
    <source>
        <dbReference type="ARBA" id="ARBA00022741"/>
    </source>
</evidence>
<dbReference type="Gene3D" id="3.90.190.20">
    <property type="entry name" value="Mur ligase, C-terminal domain"/>
    <property type="match status" value="1"/>
</dbReference>
<dbReference type="HOGENOM" id="CLU_031507_1_1_5"/>
<evidence type="ECO:0000256" key="6">
    <source>
        <dbReference type="ARBA" id="ARBA00022960"/>
    </source>
</evidence>
<dbReference type="Pfam" id="PF08245">
    <property type="entry name" value="Mur_ligase_M"/>
    <property type="match status" value="1"/>
</dbReference>
<dbReference type="EC" id="6.3.2.10" evidence="10 11"/>
<dbReference type="InterPro" id="IPR005863">
    <property type="entry name" value="UDP-N-AcMur_synth"/>
</dbReference>
<dbReference type="KEGG" id="pect:BN1012_Phect469"/>
<dbReference type="HAMAP" id="MF_02019">
    <property type="entry name" value="MurF"/>
    <property type="match status" value="1"/>
</dbReference>